<dbReference type="PRINTS" id="PR00455">
    <property type="entry name" value="HTHTETR"/>
</dbReference>
<evidence type="ECO:0000313" key="4">
    <source>
        <dbReference type="EMBL" id="RZT84982.1"/>
    </source>
</evidence>
<dbReference type="Pfam" id="PF00440">
    <property type="entry name" value="TetR_N"/>
    <property type="match status" value="2"/>
</dbReference>
<feature type="domain" description="HTH tetR-type" evidence="3">
    <location>
        <begin position="210"/>
        <end position="270"/>
    </location>
</feature>
<dbReference type="GO" id="GO:0003700">
    <property type="term" value="F:DNA-binding transcription factor activity"/>
    <property type="evidence" value="ECO:0007669"/>
    <property type="project" value="TreeGrafter"/>
</dbReference>
<dbReference type="InterPro" id="IPR001647">
    <property type="entry name" value="HTH_TetR"/>
</dbReference>
<evidence type="ECO:0000256" key="2">
    <source>
        <dbReference type="PROSITE-ProRule" id="PRU00335"/>
    </source>
</evidence>
<reference evidence="4 5" key="1">
    <citation type="submission" date="2019-02" db="EMBL/GenBank/DDBJ databases">
        <title>Sequencing the genomes of 1000 actinobacteria strains.</title>
        <authorList>
            <person name="Klenk H.-P."/>
        </authorList>
    </citation>
    <scope>NUCLEOTIDE SEQUENCE [LARGE SCALE GENOMIC DNA]</scope>
    <source>
        <strain evidence="4 5">DSM 45779</strain>
    </source>
</reference>
<dbReference type="PANTHER" id="PTHR30055:SF237">
    <property type="entry name" value="TRANSCRIPTIONAL REPRESSOR MCE3R"/>
    <property type="match status" value="1"/>
</dbReference>
<protein>
    <submittedName>
        <fullName evidence="4">TetR family transcriptional regulator</fullName>
    </submittedName>
</protein>
<feature type="DNA-binding region" description="H-T-H motif" evidence="2">
    <location>
        <begin position="40"/>
        <end position="59"/>
    </location>
</feature>
<dbReference type="EMBL" id="SHKL01000001">
    <property type="protein sequence ID" value="RZT84982.1"/>
    <property type="molecule type" value="Genomic_DNA"/>
</dbReference>
<gene>
    <name evidence="4" type="ORF">EV383_1844</name>
</gene>
<dbReference type="PROSITE" id="PS50977">
    <property type="entry name" value="HTH_TETR_2"/>
    <property type="match status" value="2"/>
</dbReference>
<keyword evidence="5" id="KW-1185">Reference proteome</keyword>
<dbReference type="AlphaFoldDB" id="A0A4Q7UT57"/>
<evidence type="ECO:0000313" key="5">
    <source>
        <dbReference type="Proteomes" id="UP000291591"/>
    </source>
</evidence>
<evidence type="ECO:0000256" key="1">
    <source>
        <dbReference type="ARBA" id="ARBA00023125"/>
    </source>
</evidence>
<dbReference type="Gene3D" id="1.10.10.60">
    <property type="entry name" value="Homeodomain-like"/>
    <property type="match status" value="2"/>
</dbReference>
<dbReference type="InterPro" id="IPR009057">
    <property type="entry name" value="Homeodomain-like_sf"/>
</dbReference>
<dbReference type="OrthoDB" id="4456617at2"/>
<name>A0A4Q7UT57_PSEST</name>
<dbReference type="Gene3D" id="1.10.357.10">
    <property type="entry name" value="Tetracycline Repressor, domain 2"/>
    <property type="match status" value="2"/>
</dbReference>
<feature type="domain" description="HTH tetR-type" evidence="3">
    <location>
        <begin position="17"/>
        <end position="77"/>
    </location>
</feature>
<dbReference type="InterPro" id="IPR050109">
    <property type="entry name" value="HTH-type_TetR-like_transc_reg"/>
</dbReference>
<accession>A0A4Q7UT57</accession>
<dbReference type="RefSeq" id="WP_130289521.1">
    <property type="nucleotide sequence ID" value="NZ_SHKL01000001.1"/>
</dbReference>
<keyword evidence="1 2" id="KW-0238">DNA-binding</keyword>
<comment type="caution">
    <text evidence="4">The sequence shown here is derived from an EMBL/GenBank/DDBJ whole genome shotgun (WGS) entry which is preliminary data.</text>
</comment>
<organism evidence="4 5">
    <name type="scientific">Pseudonocardia sediminis</name>
    <dbReference type="NCBI Taxonomy" id="1397368"/>
    <lineage>
        <taxon>Bacteria</taxon>
        <taxon>Bacillati</taxon>
        <taxon>Actinomycetota</taxon>
        <taxon>Actinomycetes</taxon>
        <taxon>Pseudonocardiales</taxon>
        <taxon>Pseudonocardiaceae</taxon>
        <taxon>Pseudonocardia</taxon>
    </lineage>
</organism>
<dbReference type="SUPFAM" id="SSF46689">
    <property type="entry name" value="Homeodomain-like"/>
    <property type="match status" value="2"/>
</dbReference>
<dbReference type="Proteomes" id="UP000291591">
    <property type="component" value="Unassembled WGS sequence"/>
</dbReference>
<sequence length="382" mass="40887">MRSTGSTGRERTRKPADERRRELAEAAAAHFHRLGFHGVSLADVAAGVGVTAPAVYRHYRNKNALLDGAITTGLDHVDAALSDARSLAEALDRLAEAALRRRDVWVLLQREMRHLDDDERAPALARFRALAAAFAGHVAAARPDLDDGRVQVLSTAAFAVLASPSTHPVPLAHERYRDALVRASAAVCAADLEISAPPGPVPRPVPATEPGRGDQLLDTAIGLFHRHGYAAVSVDDIGAAAGMAGPSIYHHFPTKSGMLVAAYRRAHSRLPDAGDIDTLLRDYTALAAAERELFGVYATEDINLPADARRENDAAVRTDVARWSAALQERRPGLDGVHTALLVHAAHQIVHDVVRVGRLHTRPGITAETVAAARAVLDTDLT</sequence>
<proteinExistence type="predicted"/>
<dbReference type="PANTHER" id="PTHR30055">
    <property type="entry name" value="HTH-TYPE TRANSCRIPTIONAL REGULATOR RUTR"/>
    <property type="match status" value="1"/>
</dbReference>
<evidence type="ECO:0000259" key="3">
    <source>
        <dbReference type="PROSITE" id="PS50977"/>
    </source>
</evidence>
<feature type="DNA-binding region" description="H-T-H motif" evidence="2">
    <location>
        <begin position="233"/>
        <end position="252"/>
    </location>
</feature>
<dbReference type="GO" id="GO:0000976">
    <property type="term" value="F:transcription cis-regulatory region binding"/>
    <property type="evidence" value="ECO:0007669"/>
    <property type="project" value="TreeGrafter"/>
</dbReference>